<evidence type="ECO:0000256" key="1">
    <source>
        <dbReference type="SAM" id="Phobius"/>
    </source>
</evidence>
<accession>A0A8S1S0B0</accession>
<keyword evidence="1" id="KW-1133">Transmembrane helix</keyword>
<protein>
    <recommendedName>
        <fullName evidence="2">Peptidase A1 domain-containing protein</fullName>
    </recommendedName>
</protein>
<reference evidence="3" key="1">
    <citation type="submission" date="2021-01" db="EMBL/GenBank/DDBJ databases">
        <authorList>
            <consortium name="Genoscope - CEA"/>
            <person name="William W."/>
        </authorList>
    </citation>
    <scope>NUCLEOTIDE SEQUENCE</scope>
</reference>
<dbReference type="OMA" id="ESQIIAH"/>
<organism evidence="3 4">
    <name type="scientific">Paramecium octaurelia</name>
    <dbReference type="NCBI Taxonomy" id="43137"/>
    <lineage>
        <taxon>Eukaryota</taxon>
        <taxon>Sar</taxon>
        <taxon>Alveolata</taxon>
        <taxon>Ciliophora</taxon>
        <taxon>Intramacronucleata</taxon>
        <taxon>Oligohymenophorea</taxon>
        <taxon>Peniculida</taxon>
        <taxon>Parameciidae</taxon>
        <taxon>Paramecium</taxon>
    </lineage>
</organism>
<sequence>MFNLLLLFQISFGQEINLSKKIQKNANNSETVLSQNLLKCPLELENQEFMINTSKVICEQSDLFYSMKINLTKGNENFEMFVDLVSPWSWYKSSDCEFYDQPLVNQTIQKNSCFDKNYIKSQKLEQQSSTESQIIAHNFSLKGLLVVSNVQIDAKQFELQMLQVDNIYAKRTYQSDGAISLSHFKGSGQQNFILQYSSSNKSIIQFDIYTQKQTFTIRNDVPQRPNYQLFWINNTDVNTPQWKFKIDQISLMDKPLSQKDQSYHAILTLNSQFISLPLELSNKLIDVLASAKNISCSYADSELFVIVCKNMNQSLTKTLSITLNISDLQIKLTNLVENCKKDEEQKYRCQLKVKLSSSNTIFLGEPFFIDKKILLNYETGQVGVYKEVLDEKFQNKDTLSIENLGIWIVLLTIILVLIFCLMNIKHALKWFMRAIKYRKTQNFDDEQQLRSKEVEFNEMEKAEQMTQSIEENSI</sequence>
<dbReference type="Proteomes" id="UP000683925">
    <property type="component" value="Unassembled WGS sequence"/>
</dbReference>
<keyword evidence="1" id="KW-0472">Membrane</keyword>
<evidence type="ECO:0000313" key="4">
    <source>
        <dbReference type="Proteomes" id="UP000683925"/>
    </source>
</evidence>
<dbReference type="InterPro" id="IPR033121">
    <property type="entry name" value="PEPTIDASE_A1"/>
</dbReference>
<keyword evidence="1" id="KW-0812">Transmembrane</keyword>
<comment type="caution">
    <text evidence="3">The sequence shown here is derived from an EMBL/GenBank/DDBJ whole genome shotgun (WGS) entry which is preliminary data.</text>
</comment>
<keyword evidence="4" id="KW-1185">Reference proteome</keyword>
<proteinExistence type="predicted"/>
<dbReference type="EMBL" id="CAJJDP010000004">
    <property type="protein sequence ID" value="CAD8133738.1"/>
    <property type="molecule type" value="Genomic_DNA"/>
</dbReference>
<dbReference type="PROSITE" id="PS51767">
    <property type="entry name" value="PEPTIDASE_A1"/>
    <property type="match status" value="1"/>
</dbReference>
<feature type="domain" description="Peptidase A1" evidence="2">
    <location>
        <begin position="65"/>
        <end position="385"/>
    </location>
</feature>
<name>A0A8S1S0B0_PAROT</name>
<feature type="transmembrane region" description="Helical" evidence="1">
    <location>
        <begin position="404"/>
        <end position="424"/>
    </location>
</feature>
<evidence type="ECO:0000259" key="2">
    <source>
        <dbReference type="PROSITE" id="PS51767"/>
    </source>
</evidence>
<dbReference type="OrthoDB" id="295083at2759"/>
<gene>
    <name evidence="3" type="ORF">POCTA_138.1.T0050039</name>
</gene>
<dbReference type="AlphaFoldDB" id="A0A8S1S0B0"/>
<evidence type="ECO:0000313" key="3">
    <source>
        <dbReference type="EMBL" id="CAD8133738.1"/>
    </source>
</evidence>